<organism evidence="1 2">
    <name type="scientific">Pseudomonas poae</name>
    <dbReference type="NCBI Taxonomy" id="200451"/>
    <lineage>
        <taxon>Bacteria</taxon>
        <taxon>Pseudomonadati</taxon>
        <taxon>Pseudomonadota</taxon>
        <taxon>Gammaproteobacteria</taxon>
        <taxon>Pseudomonadales</taxon>
        <taxon>Pseudomonadaceae</taxon>
        <taxon>Pseudomonas</taxon>
    </lineage>
</organism>
<proteinExistence type="predicted"/>
<dbReference type="AlphaFoldDB" id="A0A2S9EUN3"/>
<name>A0A2S9EUN3_9PSED</name>
<evidence type="ECO:0000313" key="2">
    <source>
        <dbReference type="Proteomes" id="UP000238045"/>
    </source>
</evidence>
<reference evidence="1 2" key="1">
    <citation type="submission" date="2017-09" db="EMBL/GenBank/DDBJ databases">
        <title>Genomic, metabolic, and phenotypic characteristics of bacterial isolates from the natural microbiome of the model nematode Caenorhabditis elegans.</title>
        <authorList>
            <person name="Zimmermann J."/>
            <person name="Obeng N."/>
            <person name="Yang W."/>
            <person name="Obeng O."/>
            <person name="Kissoyan K."/>
            <person name="Pees B."/>
            <person name="Dirksen P."/>
            <person name="Hoppner M."/>
            <person name="Franke A."/>
            <person name="Rosenstiel P."/>
            <person name="Leippe M."/>
            <person name="Dierking K."/>
            <person name="Kaleta C."/>
            <person name="Schulenburg H."/>
        </authorList>
    </citation>
    <scope>NUCLEOTIDE SEQUENCE [LARGE SCALE GENOMIC DNA]</scope>
    <source>
        <strain evidence="1 2">MYb117</strain>
    </source>
</reference>
<accession>A0A2S9EUN3</accession>
<dbReference type="EMBL" id="PCQL01000008">
    <property type="protein sequence ID" value="PRC19714.1"/>
    <property type="molecule type" value="Genomic_DNA"/>
</dbReference>
<protein>
    <submittedName>
        <fullName evidence="1">Uncharacterized protein</fullName>
    </submittedName>
</protein>
<comment type="caution">
    <text evidence="1">The sequence shown here is derived from an EMBL/GenBank/DDBJ whole genome shotgun (WGS) entry which is preliminary data.</text>
</comment>
<sequence length="89" mass="10166">MNCLICVGEAKRVLCDGPWEERDCPDCGQYRISDDLILALMDQGQIFDVARTREWIASRRIEGMMPCIRDYEALLVTACDLRDVPGELK</sequence>
<evidence type="ECO:0000313" key="1">
    <source>
        <dbReference type="EMBL" id="PRC19714.1"/>
    </source>
</evidence>
<gene>
    <name evidence="1" type="ORF">CQZ99_10250</name>
</gene>
<keyword evidence="2" id="KW-1185">Reference proteome</keyword>
<dbReference type="Proteomes" id="UP000238045">
    <property type="component" value="Unassembled WGS sequence"/>
</dbReference>